<sequence>FTSTTLTGGASSVSNSRRMSNSSTMTECPACNISLSKVGGGKPAQEEHVRNCLENKNGNSVSGYKYVVYKLLQNNFLVGQECPICFEEFLA</sequence>
<gene>
    <name evidence="1" type="ORF">RPERSI_LOCUS30518</name>
</gene>
<keyword evidence="2" id="KW-1185">Reference proteome</keyword>
<evidence type="ECO:0000313" key="2">
    <source>
        <dbReference type="Proteomes" id="UP000789920"/>
    </source>
</evidence>
<dbReference type="EMBL" id="CAJVQC010119282">
    <property type="protein sequence ID" value="CAG8838022.1"/>
    <property type="molecule type" value="Genomic_DNA"/>
</dbReference>
<dbReference type="Proteomes" id="UP000789920">
    <property type="component" value="Unassembled WGS sequence"/>
</dbReference>
<accession>A0ACA9SF83</accession>
<organism evidence="1 2">
    <name type="scientific">Racocetra persica</name>
    <dbReference type="NCBI Taxonomy" id="160502"/>
    <lineage>
        <taxon>Eukaryota</taxon>
        <taxon>Fungi</taxon>
        <taxon>Fungi incertae sedis</taxon>
        <taxon>Mucoromycota</taxon>
        <taxon>Glomeromycotina</taxon>
        <taxon>Glomeromycetes</taxon>
        <taxon>Diversisporales</taxon>
        <taxon>Gigasporaceae</taxon>
        <taxon>Racocetra</taxon>
    </lineage>
</organism>
<feature type="non-terminal residue" evidence="1">
    <location>
        <position position="91"/>
    </location>
</feature>
<comment type="caution">
    <text evidence="1">The sequence shown here is derived from an EMBL/GenBank/DDBJ whole genome shotgun (WGS) entry which is preliminary data.</text>
</comment>
<name>A0ACA9SF83_9GLOM</name>
<proteinExistence type="predicted"/>
<evidence type="ECO:0000313" key="1">
    <source>
        <dbReference type="EMBL" id="CAG8838022.1"/>
    </source>
</evidence>
<protein>
    <submittedName>
        <fullName evidence="1">32195_t:CDS:1</fullName>
    </submittedName>
</protein>
<feature type="non-terminal residue" evidence="1">
    <location>
        <position position="1"/>
    </location>
</feature>
<reference evidence="1" key="1">
    <citation type="submission" date="2021-06" db="EMBL/GenBank/DDBJ databases">
        <authorList>
            <person name="Kallberg Y."/>
            <person name="Tangrot J."/>
            <person name="Rosling A."/>
        </authorList>
    </citation>
    <scope>NUCLEOTIDE SEQUENCE</scope>
    <source>
        <strain evidence="1">MA461A</strain>
    </source>
</reference>